<sequence>MDQDRLKELVTSAALAGVCQGSLVDRLQEIDESESGEVRRSDLLHTYKRRLGRAGVNTKLHDETASLVSFLENYPEEVLSMISIKFRGDGFELFLADRDTDKILHWMQMFSRPSSL</sequence>
<accession>A0ABW1B4S3</accession>
<reference evidence="2" key="1">
    <citation type="journal article" date="2019" name="Int. J. Syst. Evol. Microbiol.">
        <title>The Global Catalogue of Microorganisms (GCM) 10K type strain sequencing project: providing services to taxonomists for standard genome sequencing and annotation.</title>
        <authorList>
            <consortium name="The Broad Institute Genomics Platform"/>
            <consortium name="The Broad Institute Genome Sequencing Center for Infectious Disease"/>
            <person name="Wu L."/>
            <person name="Ma J."/>
        </authorList>
    </citation>
    <scope>NUCLEOTIDE SEQUENCE [LARGE SCALE GENOMIC DNA]</scope>
    <source>
        <strain evidence="2">JCM 9918</strain>
    </source>
</reference>
<protein>
    <submittedName>
        <fullName evidence="1">Uncharacterized protein</fullName>
    </submittedName>
</protein>
<dbReference type="EMBL" id="JBHSNZ010000005">
    <property type="protein sequence ID" value="MFC5807670.1"/>
    <property type="molecule type" value="Genomic_DNA"/>
</dbReference>
<gene>
    <name evidence="1" type="ORF">ACFQGO_09135</name>
</gene>
<evidence type="ECO:0000313" key="2">
    <source>
        <dbReference type="Proteomes" id="UP001596112"/>
    </source>
</evidence>
<comment type="caution">
    <text evidence="1">The sequence shown here is derived from an EMBL/GenBank/DDBJ whole genome shotgun (WGS) entry which is preliminary data.</text>
</comment>
<proteinExistence type="predicted"/>
<dbReference type="RefSeq" id="WP_272168104.1">
    <property type="nucleotide sequence ID" value="NZ_JAQOSL010000002.1"/>
</dbReference>
<organism evidence="1 2">
    <name type="scientific">Streptomyces heilongjiangensis</name>
    <dbReference type="NCBI Taxonomy" id="945052"/>
    <lineage>
        <taxon>Bacteria</taxon>
        <taxon>Bacillati</taxon>
        <taxon>Actinomycetota</taxon>
        <taxon>Actinomycetes</taxon>
        <taxon>Kitasatosporales</taxon>
        <taxon>Streptomycetaceae</taxon>
        <taxon>Streptomyces</taxon>
    </lineage>
</organism>
<dbReference type="Proteomes" id="UP001596112">
    <property type="component" value="Unassembled WGS sequence"/>
</dbReference>
<evidence type="ECO:0000313" key="1">
    <source>
        <dbReference type="EMBL" id="MFC5807670.1"/>
    </source>
</evidence>
<keyword evidence="2" id="KW-1185">Reference proteome</keyword>
<name>A0ABW1B4S3_9ACTN</name>